<dbReference type="InterPro" id="IPR011009">
    <property type="entry name" value="Kinase-like_dom_sf"/>
</dbReference>
<dbReference type="SMART" id="SM00220">
    <property type="entry name" value="S_TKc"/>
    <property type="match status" value="1"/>
</dbReference>
<keyword evidence="1 6" id="KW-0808">Transferase</keyword>
<dbReference type="PANTHER" id="PTHR43289">
    <property type="entry name" value="MITOGEN-ACTIVATED PROTEIN KINASE KINASE KINASE 20-RELATED"/>
    <property type="match status" value="1"/>
</dbReference>
<dbReference type="AlphaFoldDB" id="A0A5C6D018"/>
<evidence type="ECO:0000256" key="2">
    <source>
        <dbReference type="ARBA" id="ARBA00022741"/>
    </source>
</evidence>
<dbReference type="RefSeq" id="WP_146448200.1">
    <property type="nucleotide sequence ID" value="NZ_SJPS01000001.1"/>
</dbReference>
<dbReference type="PROSITE" id="PS50011">
    <property type="entry name" value="PROTEIN_KINASE_DOM"/>
    <property type="match status" value="1"/>
</dbReference>
<reference evidence="6 7" key="1">
    <citation type="submission" date="2019-02" db="EMBL/GenBank/DDBJ databases">
        <title>Deep-cultivation of Planctomycetes and their phenomic and genomic characterization uncovers novel biology.</title>
        <authorList>
            <person name="Wiegand S."/>
            <person name="Jogler M."/>
            <person name="Boedeker C."/>
            <person name="Pinto D."/>
            <person name="Vollmers J."/>
            <person name="Rivas-Marin E."/>
            <person name="Kohn T."/>
            <person name="Peeters S.H."/>
            <person name="Heuer A."/>
            <person name="Rast P."/>
            <person name="Oberbeckmann S."/>
            <person name="Bunk B."/>
            <person name="Jeske O."/>
            <person name="Meyerdierks A."/>
            <person name="Storesund J.E."/>
            <person name="Kallscheuer N."/>
            <person name="Luecker S."/>
            <person name="Lage O.M."/>
            <person name="Pohl T."/>
            <person name="Merkel B.J."/>
            <person name="Hornburger P."/>
            <person name="Mueller R.-W."/>
            <person name="Bruemmer F."/>
            <person name="Labrenz M."/>
            <person name="Spormann A.M."/>
            <person name="Op Den Camp H."/>
            <person name="Overmann J."/>
            <person name="Amann R."/>
            <person name="Jetten M.S.M."/>
            <person name="Mascher T."/>
            <person name="Medema M.H."/>
            <person name="Devos D.P."/>
            <person name="Kaster A.-K."/>
            <person name="Ovreas L."/>
            <person name="Rohde M."/>
            <person name="Galperin M.Y."/>
            <person name="Jogler C."/>
        </authorList>
    </citation>
    <scope>NUCLEOTIDE SEQUENCE [LARGE SCALE GENOMIC DNA]</scope>
    <source>
        <strain evidence="6 7">Pla144</strain>
    </source>
</reference>
<keyword evidence="7" id="KW-1185">Reference proteome</keyword>
<name>A0A5C6D018_9BACT</name>
<keyword evidence="2" id="KW-0547">Nucleotide-binding</keyword>
<keyword evidence="4" id="KW-0067">ATP-binding</keyword>
<evidence type="ECO:0000259" key="5">
    <source>
        <dbReference type="PROSITE" id="PS50011"/>
    </source>
</evidence>
<proteinExistence type="predicted"/>
<dbReference type="PANTHER" id="PTHR43289:SF6">
    <property type="entry name" value="SERINE_THREONINE-PROTEIN KINASE NEKL-3"/>
    <property type="match status" value="1"/>
</dbReference>
<evidence type="ECO:0000313" key="7">
    <source>
        <dbReference type="Proteomes" id="UP000318437"/>
    </source>
</evidence>
<dbReference type="SUPFAM" id="SSF56112">
    <property type="entry name" value="Protein kinase-like (PK-like)"/>
    <property type="match status" value="1"/>
</dbReference>
<dbReference type="EMBL" id="SJPS01000001">
    <property type="protein sequence ID" value="TWU30200.1"/>
    <property type="molecule type" value="Genomic_DNA"/>
</dbReference>
<evidence type="ECO:0000256" key="3">
    <source>
        <dbReference type="ARBA" id="ARBA00022777"/>
    </source>
</evidence>
<dbReference type="SUPFAM" id="SSF103190">
    <property type="entry name" value="Sensory domain-like"/>
    <property type="match status" value="1"/>
</dbReference>
<dbReference type="InterPro" id="IPR008271">
    <property type="entry name" value="Ser/Thr_kinase_AS"/>
</dbReference>
<dbReference type="PROSITE" id="PS00108">
    <property type="entry name" value="PROTEIN_KINASE_ST"/>
    <property type="match status" value="1"/>
</dbReference>
<evidence type="ECO:0000256" key="4">
    <source>
        <dbReference type="ARBA" id="ARBA00022840"/>
    </source>
</evidence>
<protein>
    <submittedName>
        <fullName evidence="6">Serine/threonine-protein kinase PrkC</fullName>
        <ecNumber evidence="6">2.7.11.1</ecNumber>
    </submittedName>
</protein>
<dbReference type="CDD" id="cd14014">
    <property type="entry name" value="STKc_PknB_like"/>
    <property type="match status" value="1"/>
</dbReference>
<dbReference type="OrthoDB" id="500858at2"/>
<keyword evidence="3 6" id="KW-0418">Kinase</keyword>
<dbReference type="InterPro" id="IPR000719">
    <property type="entry name" value="Prot_kinase_dom"/>
</dbReference>
<evidence type="ECO:0000313" key="6">
    <source>
        <dbReference type="EMBL" id="TWU30200.1"/>
    </source>
</evidence>
<comment type="caution">
    <text evidence="6">The sequence shown here is derived from an EMBL/GenBank/DDBJ whole genome shotgun (WGS) entry which is preliminary data.</text>
</comment>
<accession>A0A5C6D018</accession>
<dbReference type="InterPro" id="IPR029151">
    <property type="entry name" value="Sensor-like_sf"/>
</dbReference>
<evidence type="ECO:0000256" key="1">
    <source>
        <dbReference type="ARBA" id="ARBA00022679"/>
    </source>
</evidence>
<dbReference type="GO" id="GO:0005524">
    <property type="term" value="F:ATP binding"/>
    <property type="evidence" value="ECO:0007669"/>
    <property type="project" value="UniProtKB-KW"/>
</dbReference>
<dbReference type="EC" id="2.7.11.1" evidence="6"/>
<gene>
    <name evidence="6" type="primary">prkC_3</name>
    <name evidence="6" type="ORF">Pla144_09860</name>
</gene>
<feature type="domain" description="Protein kinase" evidence="5">
    <location>
        <begin position="154"/>
        <end position="450"/>
    </location>
</feature>
<dbReference type="Gene3D" id="3.30.450.20">
    <property type="entry name" value="PAS domain"/>
    <property type="match status" value="1"/>
</dbReference>
<sequence length="777" mass="85363">MSDEAKPPLESLQTNDDRYAATLLFEPDECISRQEQDIALAAELLNSGIVNDREITAAVSDWSMHGSLSLEKHLENRGLLKAEQLGTLKERAAKRVDRARQSIAGGSEMPAAGQSLLLATLERLDGSGRVAKLLGVTVAARAGDHDARAMQGRYEIIRKLGQGGLGRVWLARDVNLNRHVALKEISHAAGASEKVVERFKHEAEITGRLDHPSIVPIYQLGEDLETGRAFYTMRFLGRTTLQDSISEYHERREEGDEDPMLLRRLLSAFVNVCHAIGHAHSRKVIHRDLKPENVVIDSFGQVIVIDWGLAKVIDDASVESVMDSVTVGSADRTSEGQVLGTPLYMAPEQAAGRLDELDHRTDIYGLGSILFSIVTGYAPHERTQKASIDSGVGARGMISVIASGVTPSAREAHPNADPALDAICRKAMARRRYARYQNATDLAEDVQRWMAGEPVTAYQETSWQRVNRWVSQHQRLTQSLVAAAMVVLVALTTLAMAARQNHLSELHNRFSEMEGDVREVSLQLQSIAQEMSEDTRFLASLPPIQGIVNATSGVEGEDEEVWRGRLETIFVGMLGSSPDYLALTFEQKQGEGTSDIVRVERSPADPTLIRILPESRRQTVENDDLMTAVANLEPGDVKFTLEDRARHANVAANLDRFSAATPVYGDVSGECFGMTVIETNISKRIKEVLLGLGAVDCEMFIADGSGELWASVNPGRGVHMAHPGQRIPNLPPQVAEHLAVKGEPFDVQSEDEYVAERFYVDPTGRGVTIFARLPEDE</sequence>
<dbReference type="GO" id="GO:0004674">
    <property type="term" value="F:protein serine/threonine kinase activity"/>
    <property type="evidence" value="ECO:0007669"/>
    <property type="project" value="UniProtKB-EC"/>
</dbReference>
<dbReference type="Pfam" id="PF00069">
    <property type="entry name" value="Pkinase"/>
    <property type="match status" value="1"/>
</dbReference>
<organism evidence="6 7">
    <name type="scientific">Bythopirellula polymerisocia</name>
    <dbReference type="NCBI Taxonomy" id="2528003"/>
    <lineage>
        <taxon>Bacteria</taxon>
        <taxon>Pseudomonadati</taxon>
        <taxon>Planctomycetota</taxon>
        <taxon>Planctomycetia</taxon>
        <taxon>Pirellulales</taxon>
        <taxon>Lacipirellulaceae</taxon>
        <taxon>Bythopirellula</taxon>
    </lineage>
</organism>
<dbReference type="Gene3D" id="1.10.510.10">
    <property type="entry name" value="Transferase(Phosphotransferase) domain 1"/>
    <property type="match status" value="1"/>
</dbReference>
<dbReference type="Gene3D" id="3.30.200.20">
    <property type="entry name" value="Phosphorylase Kinase, domain 1"/>
    <property type="match status" value="1"/>
</dbReference>
<dbReference type="Proteomes" id="UP000318437">
    <property type="component" value="Unassembled WGS sequence"/>
</dbReference>